<accession>A0A5C6SVI6</accession>
<dbReference type="Proteomes" id="UP000321331">
    <property type="component" value="Unassembled WGS sequence"/>
</dbReference>
<organism evidence="2 3">
    <name type="scientific">Fusarium oxysporum f. sp. cubense</name>
    <dbReference type="NCBI Taxonomy" id="61366"/>
    <lineage>
        <taxon>Eukaryota</taxon>
        <taxon>Fungi</taxon>
        <taxon>Dikarya</taxon>
        <taxon>Ascomycota</taxon>
        <taxon>Pezizomycotina</taxon>
        <taxon>Sordariomycetes</taxon>
        <taxon>Hypocreomycetidae</taxon>
        <taxon>Hypocreales</taxon>
        <taxon>Nectriaceae</taxon>
        <taxon>Fusarium</taxon>
        <taxon>Fusarium oxysporum species complex</taxon>
    </lineage>
</organism>
<dbReference type="SUPFAM" id="SSF56801">
    <property type="entry name" value="Acetyl-CoA synthetase-like"/>
    <property type="match status" value="1"/>
</dbReference>
<gene>
    <name evidence="2" type="ORF">FocTR4_00015358</name>
</gene>
<protein>
    <recommendedName>
        <fullName evidence="4">AMP-dependent synthetase/ligase domain-containing protein</fullName>
    </recommendedName>
</protein>
<dbReference type="AlphaFoldDB" id="A0A5C6SVI6"/>
<dbReference type="PANTHER" id="PTHR38703:SF1">
    <property type="entry name" value="ALLERGEN"/>
    <property type="match status" value="1"/>
</dbReference>
<proteinExistence type="predicted"/>
<comment type="caution">
    <text evidence="2">The sequence shown here is derived from an EMBL/GenBank/DDBJ whole genome shotgun (WGS) entry which is preliminary data.</text>
</comment>
<dbReference type="Gene3D" id="3.40.50.12780">
    <property type="entry name" value="N-terminal domain of ligase-like"/>
    <property type="match status" value="1"/>
</dbReference>
<evidence type="ECO:0000313" key="2">
    <source>
        <dbReference type="EMBL" id="TXC02725.1"/>
    </source>
</evidence>
<feature type="region of interest" description="Disordered" evidence="1">
    <location>
        <begin position="24"/>
        <end position="43"/>
    </location>
</feature>
<sequence>MASELPPNALGKLASSVKNIVTGVPLEDQNETNAPATKQVDRSLDKTVDKTVETTDDATIHKEKQAPVVHEDVKSHEHEKVDTEVDHEVHQDHYHTTIQPVKDKNVLPTKHVYEENEVEEEIDHRNNEAKMKAKEEAARIKNEKNVEDTTHSREYAPTKEHEHIHHHLHENIQPVIERETVQQKVIHTTNHIHEKEQLNDEYHEATVAPTISLDEFKNGGAKTGTTVTKDIEMPVSGVKATAKKREALGDVDVEEASKVARWMECLIKKFSSLSEFLPLPRTMVKVAIGSSTHMGSTMLFLESDLQGGCFIIPTSIPYPTSELVDMIDNHGLTRLDMFPVFLSQLFRQARHDPLLFRSFCLLDHIAYGGYQLDPCEEAWAHGHNFYVISAFGSTEVGLNLISYGAQEAALGPVSLSVFEFVSVGDDQNAQEHLVELVVPPESPDCPHYSLRDATYGKFHTGDLFLEIALGEYAFRGRDDDWIKMEMALRCDANSIEVDALRCCGDDLIHAVVAIGVEHPSPAIVLEPKHDDVRESTEKTRELRLKVLQRITPFHRR</sequence>
<dbReference type="InterPro" id="IPR042099">
    <property type="entry name" value="ANL_N_sf"/>
</dbReference>
<evidence type="ECO:0008006" key="4">
    <source>
        <dbReference type="Google" id="ProtNLM"/>
    </source>
</evidence>
<reference evidence="2 3" key="1">
    <citation type="submission" date="2019-07" db="EMBL/GenBank/DDBJ databases">
        <title>The First High-Quality Draft Genome Sequence of the Causal Agent of the Current Panama Disease Epidemic.</title>
        <authorList>
            <person name="Warmington R.J."/>
            <person name="Kay W."/>
            <person name="Jeffries A."/>
            <person name="Bebber D."/>
            <person name="Moore K."/>
            <person name="Studholme D.J."/>
        </authorList>
    </citation>
    <scope>NUCLEOTIDE SEQUENCE [LARGE SCALE GENOMIC DNA]</scope>
    <source>
        <strain evidence="2 3">TR4</strain>
    </source>
</reference>
<dbReference type="EMBL" id="VMNF01000008">
    <property type="protein sequence ID" value="TXC02725.1"/>
    <property type="molecule type" value="Genomic_DNA"/>
</dbReference>
<evidence type="ECO:0000313" key="3">
    <source>
        <dbReference type="Proteomes" id="UP000321331"/>
    </source>
</evidence>
<dbReference type="PANTHER" id="PTHR38703">
    <property type="entry name" value="CHROMOSOME 8, WHOLE GENOME SHOTGUN SEQUENCE"/>
    <property type="match status" value="1"/>
</dbReference>
<name>A0A5C6SVI6_FUSOC</name>
<evidence type="ECO:0000256" key="1">
    <source>
        <dbReference type="SAM" id="MobiDB-lite"/>
    </source>
</evidence>